<proteinExistence type="predicted"/>
<evidence type="ECO:0000313" key="2">
    <source>
        <dbReference type="EMBL" id="ABM95895.1"/>
    </source>
</evidence>
<dbReference type="STRING" id="420662.Mpe_A2942"/>
<name>A2SK06_METPP</name>
<dbReference type="HOGENOM" id="CLU_097500_0_0_4"/>
<dbReference type="EMBL" id="CP000555">
    <property type="protein sequence ID" value="ABM95895.1"/>
    <property type="molecule type" value="Genomic_DNA"/>
</dbReference>
<dbReference type="KEGG" id="mpt:Mpe_A2942"/>
<reference evidence="2 3" key="1">
    <citation type="journal article" date="2007" name="J. Bacteriol.">
        <title>Whole-genome analysis of the methyl tert-butyl ether-degrading beta-proteobacterium Methylibium petroleiphilum PM1.</title>
        <authorList>
            <person name="Kane S.R."/>
            <person name="Chakicherla A.Y."/>
            <person name="Chain P.S.G."/>
            <person name="Schmidt R."/>
            <person name="Shin M.W."/>
            <person name="Legler T.C."/>
            <person name="Scow K.M."/>
            <person name="Larimer F.W."/>
            <person name="Lucas S.M."/>
            <person name="Richardson P.M."/>
            <person name="Hristova K.R."/>
        </authorList>
    </citation>
    <scope>NUCLEOTIDE SEQUENCE [LARGE SCALE GENOMIC DNA]</scope>
    <source>
        <strain evidence="3">ATCC BAA-1232 / LMG 22953 / PM1</strain>
    </source>
</reference>
<organism evidence="2 3">
    <name type="scientific">Methylibium petroleiphilum (strain ATCC BAA-1232 / LMG 22953 / PM1)</name>
    <dbReference type="NCBI Taxonomy" id="420662"/>
    <lineage>
        <taxon>Bacteria</taxon>
        <taxon>Pseudomonadati</taxon>
        <taxon>Pseudomonadota</taxon>
        <taxon>Betaproteobacteria</taxon>
        <taxon>Burkholderiales</taxon>
        <taxon>Sphaerotilaceae</taxon>
        <taxon>Methylibium</taxon>
    </lineage>
</organism>
<feature type="transmembrane region" description="Helical" evidence="1">
    <location>
        <begin position="20"/>
        <end position="42"/>
    </location>
</feature>
<dbReference type="Proteomes" id="UP000000366">
    <property type="component" value="Chromosome"/>
</dbReference>
<keyword evidence="1" id="KW-0472">Membrane</keyword>
<dbReference type="eggNOG" id="COG4795">
    <property type="taxonomic scope" value="Bacteria"/>
</dbReference>
<sequence length="227" mass="24432">MADARMSRRRNLASQRGLSLVELLVGFAVALFVVIGSIALLVDQLRDSRRLLLEARVHQDLRAAADLITRDLRRAGYWQHAPAGGANPYEEVTTAGPETAAVVRYSFSRDALENDSVDTAEATGFRLGGDTLQTLNGGSWQAMTDPGTVRITHFSISPRVSVVPLGQFCMPACAVGTAGCPVLSLRSYVIELRGRSATDAAVQREIRQTVRVRNDALPIGSCPAPTT</sequence>
<accession>A2SK06</accession>
<keyword evidence="1" id="KW-1133">Transmembrane helix</keyword>
<dbReference type="AlphaFoldDB" id="A2SK06"/>
<keyword evidence="1" id="KW-0812">Transmembrane</keyword>
<dbReference type="RefSeq" id="WP_011830524.1">
    <property type="nucleotide sequence ID" value="NC_008825.1"/>
</dbReference>
<gene>
    <name evidence="2" type="primary">pilW</name>
    <name evidence="2" type="ordered locus">Mpe_A2942</name>
</gene>
<evidence type="ECO:0000256" key="1">
    <source>
        <dbReference type="SAM" id="Phobius"/>
    </source>
</evidence>
<protein>
    <submittedName>
        <fullName evidence="2">Fimbrial biogenesis protein</fullName>
    </submittedName>
</protein>
<dbReference type="PROSITE" id="PS00409">
    <property type="entry name" value="PROKAR_NTER_METHYL"/>
    <property type="match status" value="1"/>
</dbReference>
<evidence type="ECO:0000313" key="3">
    <source>
        <dbReference type="Proteomes" id="UP000000366"/>
    </source>
</evidence>
<keyword evidence="3" id="KW-1185">Reference proteome</keyword>
<dbReference type="InterPro" id="IPR012902">
    <property type="entry name" value="N_methyl_site"/>
</dbReference>